<sequence>MYFTNKFSTLAFAVVAAMVAQTAANPAPVSVKHTIWTIPLYTHSSYLQVASTVSTDEFLKWLDTTDADITYVGKPINGSVPRAAADIMVTYCTKRTQNVCGGTCTVYNGGPTCLSAPGTTCLSATGNVGFCDHGGCSGSCNQLSSCGTPLDNGFCSTPGTSSIIVQA</sequence>
<dbReference type="EMBL" id="ML122273">
    <property type="protein sequence ID" value="RPD58875.1"/>
    <property type="molecule type" value="Genomic_DNA"/>
</dbReference>
<reference evidence="2" key="1">
    <citation type="journal article" date="2018" name="Genome Biol. Evol.">
        <title>Genomics and development of Lentinus tigrinus, a white-rot wood-decaying mushroom with dimorphic fruiting bodies.</title>
        <authorList>
            <person name="Wu B."/>
            <person name="Xu Z."/>
            <person name="Knudson A."/>
            <person name="Carlson A."/>
            <person name="Chen N."/>
            <person name="Kovaka S."/>
            <person name="LaButti K."/>
            <person name="Lipzen A."/>
            <person name="Pennachio C."/>
            <person name="Riley R."/>
            <person name="Schakwitz W."/>
            <person name="Umezawa K."/>
            <person name="Ohm R.A."/>
            <person name="Grigoriev I.V."/>
            <person name="Nagy L.G."/>
            <person name="Gibbons J."/>
            <person name="Hibbett D."/>
        </authorList>
    </citation>
    <scope>NUCLEOTIDE SEQUENCE [LARGE SCALE GENOMIC DNA]</scope>
    <source>
        <strain evidence="2">ALCF2SS1-6</strain>
    </source>
</reference>
<organism evidence="2 3">
    <name type="scientific">Lentinus tigrinus ALCF2SS1-6</name>
    <dbReference type="NCBI Taxonomy" id="1328759"/>
    <lineage>
        <taxon>Eukaryota</taxon>
        <taxon>Fungi</taxon>
        <taxon>Dikarya</taxon>
        <taxon>Basidiomycota</taxon>
        <taxon>Agaricomycotina</taxon>
        <taxon>Agaricomycetes</taxon>
        <taxon>Polyporales</taxon>
        <taxon>Polyporaceae</taxon>
        <taxon>Lentinus</taxon>
    </lineage>
</organism>
<evidence type="ECO:0000313" key="3">
    <source>
        <dbReference type="Proteomes" id="UP000313359"/>
    </source>
</evidence>
<protein>
    <submittedName>
        <fullName evidence="2">Uncharacterized protein</fullName>
    </submittedName>
</protein>
<dbReference type="OrthoDB" id="2985022at2759"/>
<feature type="signal peptide" evidence="1">
    <location>
        <begin position="1"/>
        <end position="24"/>
    </location>
</feature>
<keyword evidence="1" id="KW-0732">Signal</keyword>
<feature type="chain" id="PRO_5022891296" evidence="1">
    <location>
        <begin position="25"/>
        <end position="167"/>
    </location>
</feature>
<accession>A0A5C2S564</accession>
<proteinExistence type="predicted"/>
<dbReference type="Proteomes" id="UP000313359">
    <property type="component" value="Unassembled WGS sequence"/>
</dbReference>
<evidence type="ECO:0000256" key="1">
    <source>
        <dbReference type="SAM" id="SignalP"/>
    </source>
</evidence>
<dbReference type="AlphaFoldDB" id="A0A5C2S564"/>
<evidence type="ECO:0000313" key="2">
    <source>
        <dbReference type="EMBL" id="RPD58875.1"/>
    </source>
</evidence>
<name>A0A5C2S564_9APHY</name>
<keyword evidence="3" id="KW-1185">Reference proteome</keyword>
<gene>
    <name evidence="2" type="ORF">L227DRAFT_576892</name>
</gene>